<keyword evidence="2" id="KW-1185">Reference proteome</keyword>
<dbReference type="AlphaFoldDB" id="A0A376AFZ8"/>
<name>A0A376AFZ8_9HYPH</name>
<gene>
    <name evidence="1" type="ORF">RHIZ70_2450</name>
</gene>
<evidence type="ECO:0000313" key="1">
    <source>
        <dbReference type="EMBL" id="SSC66742.1"/>
    </source>
</evidence>
<evidence type="ECO:0000313" key="2">
    <source>
        <dbReference type="Proteomes" id="UP000254764"/>
    </source>
</evidence>
<reference evidence="2" key="1">
    <citation type="submission" date="2018-07" db="EMBL/GenBank/DDBJ databases">
        <authorList>
            <person name="Peiro R."/>
            <person name="Begona"/>
            <person name="Cbmso G."/>
            <person name="Lopez M."/>
            <person name="Gonzalez S."/>
        </authorList>
    </citation>
    <scope>NUCLEOTIDE SEQUENCE [LARGE SCALE GENOMIC DNA]</scope>
</reference>
<dbReference type="Proteomes" id="UP000254764">
    <property type="component" value="Unassembled WGS sequence"/>
</dbReference>
<sequence>MKTMTLVGYDSRITLQNRRFPTVVHPIAILMTAGRAVRQWQERRANARALEALPLDLRKDLGWPATDRPMPRL</sequence>
<protein>
    <recommendedName>
        <fullName evidence="3">DUF1127 domain-containing protein</fullName>
    </recommendedName>
</protein>
<proteinExistence type="predicted"/>
<accession>A0A376AFZ8</accession>
<dbReference type="STRING" id="1336235.GCA_000518785_00216"/>
<dbReference type="EMBL" id="UEYP01000002">
    <property type="protein sequence ID" value="SSC66742.1"/>
    <property type="molecule type" value="Genomic_DNA"/>
</dbReference>
<organism evidence="1 2">
    <name type="scientific">Ciceribacter selenitireducens ATCC BAA-1503</name>
    <dbReference type="NCBI Taxonomy" id="1336235"/>
    <lineage>
        <taxon>Bacteria</taxon>
        <taxon>Pseudomonadati</taxon>
        <taxon>Pseudomonadota</taxon>
        <taxon>Alphaproteobacteria</taxon>
        <taxon>Hyphomicrobiales</taxon>
        <taxon>Rhizobiaceae</taxon>
        <taxon>Ciceribacter</taxon>
    </lineage>
</organism>
<evidence type="ECO:0008006" key="3">
    <source>
        <dbReference type="Google" id="ProtNLM"/>
    </source>
</evidence>